<keyword evidence="1" id="KW-0472">Membrane</keyword>
<keyword evidence="2" id="KW-0732">Signal</keyword>
<feature type="transmembrane region" description="Helical" evidence="1">
    <location>
        <begin position="607"/>
        <end position="626"/>
    </location>
</feature>
<evidence type="ECO:0000313" key="4">
    <source>
        <dbReference type="Proteomes" id="UP000280501"/>
    </source>
</evidence>
<feature type="chain" id="PRO_5018049105" description="LPXTG-motif cell wall-anchored protein" evidence="2">
    <location>
        <begin position="35"/>
        <end position="634"/>
    </location>
</feature>
<organism evidence="3 4">
    <name type="scientific">Myceligenerans xiligouense</name>
    <dbReference type="NCBI Taxonomy" id="253184"/>
    <lineage>
        <taxon>Bacteria</taxon>
        <taxon>Bacillati</taxon>
        <taxon>Actinomycetota</taxon>
        <taxon>Actinomycetes</taxon>
        <taxon>Micrococcales</taxon>
        <taxon>Promicromonosporaceae</taxon>
        <taxon>Myceligenerans</taxon>
    </lineage>
</organism>
<accession>A0A3N4YMW7</accession>
<keyword evidence="4" id="KW-1185">Reference proteome</keyword>
<evidence type="ECO:0000256" key="2">
    <source>
        <dbReference type="SAM" id="SignalP"/>
    </source>
</evidence>
<dbReference type="EMBL" id="RKQZ01000001">
    <property type="protein sequence ID" value="RPF20674.1"/>
    <property type="molecule type" value="Genomic_DNA"/>
</dbReference>
<keyword evidence="1" id="KW-1133">Transmembrane helix</keyword>
<comment type="caution">
    <text evidence="3">The sequence shown here is derived from an EMBL/GenBank/DDBJ whole genome shotgun (WGS) entry which is preliminary data.</text>
</comment>
<evidence type="ECO:0000313" key="3">
    <source>
        <dbReference type="EMBL" id="RPF20674.1"/>
    </source>
</evidence>
<dbReference type="RefSeq" id="WP_123813811.1">
    <property type="nucleotide sequence ID" value="NZ_RKQZ01000001.1"/>
</dbReference>
<dbReference type="AlphaFoldDB" id="A0A3N4YMW7"/>
<feature type="signal peptide" evidence="2">
    <location>
        <begin position="1"/>
        <end position="34"/>
    </location>
</feature>
<evidence type="ECO:0000256" key="1">
    <source>
        <dbReference type="SAM" id="Phobius"/>
    </source>
</evidence>
<evidence type="ECO:0008006" key="5">
    <source>
        <dbReference type="Google" id="ProtNLM"/>
    </source>
</evidence>
<reference evidence="3 4" key="1">
    <citation type="submission" date="2018-11" db="EMBL/GenBank/DDBJ databases">
        <title>Sequencing the genomes of 1000 actinobacteria strains.</title>
        <authorList>
            <person name="Klenk H.-P."/>
        </authorList>
    </citation>
    <scope>NUCLEOTIDE SEQUENCE [LARGE SCALE GENOMIC DNA]</scope>
    <source>
        <strain evidence="3 4">DSM 15700</strain>
    </source>
</reference>
<protein>
    <recommendedName>
        <fullName evidence="5">LPXTG-motif cell wall-anchored protein</fullName>
    </recommendedName>
</protein>
<dbReference type="OrthoDB" id="5141409at2"/>
<dbReference type="Proteomes" id="UP000280501">
    <property type="component" value="Unassembled WGS sequence"/>
</dbReference>
<keyword evidence="1" id="KW-0812">Transmembrane</keyword>
<proteinExistence type="predicted"/>
<gene>
    <name evidence="3" type="ORF">EDD34_1271</name>
</gene>
<sequence length="634" mass="67944">MKLMRHVRRSGRHAAVLAGAALLVGGLGAVPAAADDTVGPGPAAGDIDQPIFRAANPDTYTTADPSGADTSDVVTQLTSGTRIFECGDTIVYFQVVPVDDDAPDGESTVTLSTEFETRFGNNDQVGITEVEAFLATDDSSWSSDSEETISGTFASGTWSDGELVLVSTVDDVEAGETIVVEYHATLTCGNPPGDVNGNLHASNLGIQVCQDAGEGDCGSTGGGMQTVPLFANAVLVTVVPEYPEVTQSECVDGEATEPTIVLPEDGALLYTADPEGPYEPGQEVVVTATLTQGYTWGELPEGWMQVSDTEAEYVVILEDIDCDQVVVPEYPMVTQAECVDGEATEPTIVLPEDNGLAYMADPEGPYEPGQEVMVTATLNEGYIWGELPEGWEQVSDTEAVYWVMLDDIDCDQVIVPEYPVVTQSECVDGWATEPTVMLPEDNGLAYMADPEGPYEPGQEVMVTATLNEGYIWGELPEGWEQVSDTEAVYWVMLDDIDCDQAVVPEYPMVKQAKCVHGEATEPKLKLPEDGALVYMADPEGPYEPGQKVMVTATLTEGYIWGELPEGWKQVSDTEAVYWVYFDKIDCDKPVEPKHPDRLAATGPVEPGMLSGAAGVLALAGAMLILARRRLTDVR</sequence>
<name>A0A3N4YMW7_9MICO</name>